<dbReference type="STRING" id="1514971.AUR64_03420"/>
<proteinExistence type="inferred from homology"/>
<feature type="domain" description="Solute-binding protein family 5" evidence="5">
    <location>
        <begin position="256"/>
        <end position="534"/>
    </location>
</feature>
<dbReference type="InterPro" id="IPR039424">
    <property type="entry name" value="SBP_5"/>
</dbReference>
<name>A0A0W1RE61_9EURY</name>
<evidence type="ECO:0000259" key="5">
    <source>
        <dbReference type="Pfam" id="PF00496"/>
    </source>
</evidence>
<evidence type="ECO:0000256" key="1">
    <source>
        <dbReference type="ARBA" id="ARBA00005695"/>
    </source>
</evidence>
<dbReference type="CDD" id="cd00995">
    <property type="entry name" value="PBP2_NikA_DppA_OppA_like"/>
    <property type="match status" value="1"/>
</dbReference>
<dbReference type="GO" id="GO:0015833">
    <property type="term" value="P:peptide transport"/>
    <property type="evidence" value="ECO:0007669"/>
    <property type="project" value="TreeGrafter"/>
</dbReference>
<dbReference type="OrthoDB" id="233597at2157"/>
<accession>A0A0W1RE61</accession>
<sequence length="540" mass="60729">MTALAGCAGGNQDGNGNDSGNQSGGNSNASAGQGMATYTYVNNAQSYNPPRHDAINLIASQFSELGLDMEVDVLEWGTLFSRVSEEYNYSFATWHTFFVSEPVTELNNLFNSENTGAGQGNYSGYENPELDEMMGSYLAEPDPDTRVNQAHEIQKTLMDDVPTMPITQMPQAAIYNSNQVGNWQADLANGFNSYWTMINLEMKGGEDTLKGYWPETLSTMNVLGHNDESKHVYQFNMMYDFLVQLNNNAEPDPEVSLATDWNRVDDTTMEYTIRTGHSWHDGEDLTAEDVAFSYNYISENEVPLYSTQSQYIDNAEVVDEQTVRINMSQPLGPFNLAVANLLPIIPQHKWEGRSNPSQANIQEPVGSGPMMFDYWEQGSEFGMTKFADHFAPVSFENRFWRVIPEASTVWENLINGDLNYEPFGRIDRSLDQNQSNENIGTTFQTAPTFWMFTPNEREQRLDDKQLRKALVETIPRTPIVDQILFGFPDVGSNIVSSAFGPLHTDDVTQYEESREAARSRLEEAGYTWDDNDMLQAPSGN</sequence>
<evidence type="ECO:0000256" key="4">
    <source>
        <dbReference type="SAM" id="MobiDB-lite"/>
    </source>
</evidence>
<dbReference type="PANTHER" id="PTHR30290:SF9">
    <property type="entry name" value="OLIGOPEPTIDE-BINDING PROTEIN APPA"/>
    <property type="match status" value="1"/>
</dbReference>
<reference evidence="6 7" key="1">
    <citation type="submission" date="2015-12" db="EMBL/GenBank/DDBJ databases">
        <title>Haloprofundus marisrubri gen. nov., sp. nov., an extremely halophilic archaeon isolated from the Discovery deep brine-seawater interface in the Red Sea.</title>
        <authorList>
            <person name="Zhang G."/>
            <person name="Stingl U."/>
            <person name="Rashid M."/>
        </authorList>
    </citation>
    <scope>NUCLEOTIDE SEQUENCE [LARGE SCALE GENOMIC DNA]</scope>
    <source>
        <strain evidence="6 7">SB9</strain>
    </source>
</reference>
<comment type="caution">
    <text evidence="6">The sequence shown here is derived from an EMBL/GenBank/DDBJ whole genome shotgun (WGS) entry which is preliminary data.</text>
</comment>
<dbReference type="Pfam" id="PF00496">
    <property type="entry name" value="SBP_bac_5"/>
    <property type="match status" value="1"/>
</dbReference>
<feature type="region of interest" description="Disordered" evidence="4">
    <location>
        <begin position="1"/>
        <end position="29"/>
    </location>
</feature>
<dbReference type="Gene3D" id="3.10.105.10">
    <property type="entry name" value="Dipeptide-binding Protein, Domain 3"/>
    <property type="match status" value="2"/>
</dbReference>
<comment type="similarity">
    <text evidence="1">Belongs to the bacterial solute-binding protein 5 family.</text>
</comment>
<organism evidence="6 7">
    <name type="scientific">Haloprofundus marisrubri</name>
    <dbReference type="NCBI Taxonomy" id="1514971"/>
    <lineage>
        <taxon>Archaea</taxon>
        <taxon>Methanobacteriati</taxon>
        <taxon>Methanobacteriota</taxon>
        <taxon>Stenosarchaea group</taxon>
        <taxon>Halobacteria</taxon>
        <taxon>Halobacteriales</taxon>
        <taxon>Haloferacaceae</taxon>
        <taxon>Haloprofundus</taxon>
    </lineage>
</organism>
<evidence type="ECO:0000313" key="6">
    <source>
        <dbReference type="EMBL" id="KTG11563.1"/>
    </source>
</evidence>
<keyword evidence="3" id="KW-0732">Signal</keyword>
<gene>
    <name evidence="6" type="ORF">AUR64_03420</name>
</gene>
<dbReference type="EMBL" id="LOPU01000003">
    <property type="protein sequence ID" value="KTG11563.1"/>
    <property type="molecule type" value="Genomic_DNA"/>
</dbReference>
<dbReference type="AlphaFoldDB" id="A0A0W1RE61"/>
<keyword evidence="2" id="KW-0813">Transport</keyword>
<feature type="compositionally biased region" description="Low complexity" evidence="4">
    <location>
        <begin position="14"/>
        <end position="29"/>
    </location>
</feature>
<dbReference type="Proteomes" id="UP000054387">
    <property type="component" value="Unassembled WGS sequence"/>
</dbReference>
<keyword evidence="7" id="KW-1185">Reference proteome</keyword>
<evidence type="ECO:0000256" key="2">
    <source>
        <dbReference type="ARBA" id="ARBA00022448"/>
    </source>
</evidence>
<protein>
    <submittedName>
        <fullName evidence="6">ABC transporter substrate-binding protein</fullName>
    </submittedName>
</protein>
<dbReference type="Gene3D" id="3.40.190.10">
    <property type="entry name" value="Periplasmic binding protein-like II"/>
    <property type="match status" value="1"/>
</dbReference>
<dbReference type="PANTHER" id="PTHR30290">
    <property type="entry name" value="PERIPLASMIC BINDING COMPONENT OF ABC TRANSPORTER"/>
    <property type="match status" value="1"/>
</dbReference>
<dbReference type="GO" id="GO:1904680">
    <property type="term" value="F:peptide transmembrane transporter activity"/>
    <property type="evidence" value="ECO:0007669"/>
    <property type="project" value="TreeGrafter"/>
</dbReference>
<feature type="region of interest" description="Disordered" evidence="4">
    <location>
        <begin position="516"/>
        <end position="540"/>
    </location>
</feature>
<evidence type="ECO:0000256" key="3">
    <source>
        <dbReference type="ARBA" id="ARBA00022729"/>
    </source>
</evidence>
<dbReference type="InterPro" id="IPR000914">
    <property type="entry name" value="SBP_5_dom"/>
</dbReference>
<evidence type="ECO:0000313" key="7">
    <source>
        <dbReference type="Proteomes" id="UP000054387"/>
    </source>
</evidence>
<dbReference type="SUPFAM" id="SSF53850">
    <property type="entry name" value="Periplasmic binding protein-like II"/>
    <property type="match status" value="2"/>
</dbReference>